<evidence type="ECO:0000256" key="3">
    <source>
        <dbReference type="ARBA" id="ARBA00023015"/>
    </source>
</evidence>
<dbReference type="GO" id="GO:0006357">
    <property type="term" value="P:regulation of transcription by RNA polymerase II"/>
    <property type="evidence" value="ECO:0007669"/>
    <property type="project" value="InterPro"/>
</dbReference>
<sequence>MLQSKSPHVLLPSPARLGLSNAPSPPLATNPNPNKPSPPPPSSSSSSSSSSGALLSLLPPLPRAQSLLQQMASLSTSLFQVSPNRALWSSSYRGSLPSFLNPTNSSSSIPSTPSSSSSSSTKEITTLFSSLQTQLFAAVAELQEILDLQNSIETLSRHISASDSTLLSFANKLREAEHVLDRLADDYSHHRRHSSTLDLDDLLSYAHRISYTTFAPPEHAAALAPLRGALPPAPQDNEMRASQLYHFADLDVGLPKKKPAAASSDSKEENAAASAAAAAVDEVLMEPTPPREELPIQPPMLPITVPPGWKKGMPVDLPMDLPPVPPGWKPGDPVPLPPLASDGTLPGHRDEQKRLPIPPNAPEAIQVKYVQLDINPDEDEYSSDYSSEVGSSDEDDED</sequence>
<feature type="compositionally biased region" description="Low complexity" evidence="7">
    <location>
        <begin position="102"/>
        <end position="120"/>
    </location>
</feature>
<evidence type="ECO:0000256" key="1">
    <source>
        <dbReference type="ARBA" id="ARBA00004123"/>
    </source>
</evidence>
<keyword evidence="9" id="KW-1185">Reference proteome</keyword>
<evidence type="ECO:0000256" key="4">
    <source>
        <dbReference type="ARBA" id="ARBA00023163"/>
    </source>
</evidence>
<proteinExistence type="inferred from homology"/>
<dbReference type="GO" id="GO:0070847">
    <property type="term" value="C:core mediator complex"/>
    <property type="evidence" value="ECO:0007669"/>
    <property type="project" value="TreeGrafter"/>
</dbReference>
<dbReference type="GO" id="GO:0003712">
    <property type="term" value="F:transcription coregulator activity"/>
    <property type="evidence" value="ECO:0007669"/>
    <property type="project" value="InterPro"/>
</dbReference>
<dbReference type="AlphaFoldDB" id="A0AAX6HT38"/>
<keyword evidence="6" id="KW-0010">Activator</keyword>
<evidence type="ECO:0000256" key="2">
    <source>
        <dbReference type="ARBA" id="ARBA00009626"/>
    </source>
</evidence>
<dbReference type="GO" id="GO:0016592">
    <property type="term" value="C:mediator complex"/>
    <property type="evidence" value="ECO:0007669"/>
    <property type="project" value="InterPro"/>
</dbReference>
<gene>
    <name evidence="6" type="primary">MED4</name>
    <name evidence="8" type="ORF">M6B38_291550</name>
</gene>
<evidence type="ECO:0000256" key="6">
    <source>
        <dbReference type="RuleBase" id="RU364141"/>
    </source>
</evidence>
<evidence type="ECO:0000256" key="5">
    <source>
        <dbReference type="ARBA" id="ARBA00023242"/>
    </source>
</evidence>
<comment type="subunit">
    <text evidence="6">Component of the Mediator complex.</text>
</comment>
<reference evidence="8" key="1">
    <citation type="journal article" date="2023" name="GigaByte">
        <title>Genome assembly of the bearded iris, Iris pallida Lam.</title>
        <authorList>
            <person name="Bruccoleri R.E."/>
            <person name="Oakeley E.J."/>
            <person name="Faust A.M.E."/>
            <person name="Altorfer M."/>
            <person name="Dessus-Babus S."/>
            <person name="Burckhardt D."/>
            <person name="Oertli M."/>
            <person name="Naumann U."/>
            <person name="Petersen F."/>
            <person name="Wong J."/>
        </authorList>
    </citation>
    <scope>NUCLEOTIDE SEQUENCE</scope>
    <source>
        <strain evidence="8">GSM-AAB239-AS_SAM_17_03QT</strain>
    </source>
</reference>
<evidence type="ECO:0000256" key="7">
    <source>
        <dbReference type="SAM" id="MobiDB-lite"/>
    </source>
</evidence>
<keyword evidence="3 6" id="KW-0805">Transcription regulation</keyword>
<feature type="compositionally biased region" description="Pro residues" evidence="7">
    <location>
        <begin position="23"/>
        <end position="42"/>
    </location>
</feature>
<dbReference type="PANTHER" id="PTHR13208">
    <property type="entry name" value="MEDIATOR OF RNA POLYMERASE II TRANSCRIPTION SUBUNIT 4"/>
    <property type="match status" value="1"/>
</dbReference>
<keyword evidence="4 6" id="KW-0804">Transcription</keyword>
<feature type="compositionally biased region" description="Pro residues" evidence="7">
    <location>
        <begin position="327"/>
        <end position="338"/>
    </location>
</feature>
<dbReference type="Proteomes" id="UP001140949">
    <property type="component" value="Unassembled WGS sequence"/>
</dbReference>
<comment type="function">
    <text evidence="6">Component of the Mediator complex, a coactivator involved in the regulated transcription of nearly all RNA polymerase II-dependent genes. Mediator functions as a bridge to convey information from gene-specific regulatory proteins to the basal RNA polymerase II transcription machinery. Mediator is recruited to promoters by direct interactions with regulatory proteins and serves as a scaffold for the assembly of a functional preinitiation complex with RNA polymerase II and the general transcription factors.</text>
</comment>
<feature type="compositionally biased region" description="Low complexity" evidence="7">
    <location>
        <begin position="43"/>
        <end position="56"/>
    </location>
</feature>
<organism evidence="8 9">
    <name type="scientific">Iris pallida</name>
    <name type="common">Sweet iris</name>
    <dbReference type="NCBI Taxonomy" id="29817"/>
    <lineage>
        <taxon>Eukaryota</taxon>
        <taxon>Viridiplantae</taxon>
        <taxon>Streptophyta</taxon>
        <taxon>Embryophyta</taxon>
        <taxon>Tracheophyta</taxon>
        <taxon>Spermatophyta</taxon>
        <taxon>Magnoliopsida</taxon>
        <taxon>Liliopsida</taxon>
        <taxon>Asparagales</taxon>
        <taxon>Iridaceae</taxon>
        <taxon>Iridoideae</taxon>
        <taxon>Irideae</taxon>
        <taxon>Iris</taxon>
    </lineage>
</organism>
<comment type="similarity">
    <text evidence="2 6">Belongs to the Mediator complex subunit 4 family.</text>
</comment>
<reference evidence="8" key="2">
    <citation type="submission" date="2023-04" db="EMBL/GenBank/DDBJ databases">
        <authorList>
            <person name="Bruccoleri R.E."/>
            <person name="Oakeley E.J."/>
            <person name="Faust A.-M."/>
            <person name="Dessus-Babus S."/>
            <person name="Altorfer M."/>
            <person name="Burckhardt D."/>
            <person name="Oertli M."/>
            <person name="Naumann U."/>
            <person name="Petersen F."/>
            <person name="Wong J."/>
        </authorList>
    </citation>
    <scope>NUCLEOTIDE SEQUENCE</scope>
    <source>
        <strain evidence="8">GSM-AAB239-AS_SAM_17_03QT</strain>
        <tissue evidence="8">Leaf</tissue>
    </source>
</reference>
<comment type="subcellular location">
    <subcellularLocation>
        <location evidence="1 6">Nucleus</location>
    </subcellularLocation>
</comment>
<evidence type="ECO:0000313" key="8">
    <source>
        <dbReference type="EMBL" id="KAJ6844230.1"/>
    </source>
</evidence>
<feature type="region of interest" description="Disordered" evidence="7">
    <location>
        <begin position="327"/>
        <end position="398"/>
    </location>
</feature>
<evidence type="ECO:0000313" key="9">
    <source>
        <dbReference type="Proteomes" id="UP001140949"/>
    </source>
</evidence>
<dbReference type="InterPro" id="IPR019258">
    <property type="entry name" value="Mediator_Med4"/>
</dbReference>
<feature type="region of interest" description="Disordered" evidence="7">
    <location>
        <begin position="100"/>
        <end position="120"/>
    </location>
</feature>
<keyword evidence="5 6" id="KW-0539">Nucleus</keyword>
<dbReference type="EMBL" id="JANAVB010006599">
    <property type="protein sequence ID" value="KAJ6844230.1"/>
    <property type="molecule type" value="Genomic_DNA"/>
</dbReference>
<dbReference type="Pfam" id="PF10018">
    <property type="entry name" value="Med4"/>
    <property type="match status" value="1"/>
</dbReference>
<name>A0AAX6HT38_IRIPA</name>
<comment type="caution">
    <text evidence="8">The sequence shown here is derived from an EMBL/GenBank/DDBJ whole genome shotgun (WGS) entry which is preliminary data.</text>
</comment>
<protein>
    <recommendedName>
        <fullName evidence="6">Mediator of RNA polymerase II transcription subunit 4</fullName>
    </recommendedName>
    <alternativeName>
        <fullName evidence="6">Mediator complex subunit 4</fullName>
    </alternativeName>
</protein>
<accession>A0AAX6HT38</accession>
<dbReference type="PANTHER" id="PTHR13208:SF2">
    <property type="entry name" value="MEDIATOR OF RNA POLYMERASE II TRANSCRIPTION SUBUNIT 4"/>
    <property type="match status" value="1"/>
</dbReference>
<feature type="region of interest" description="Disordered" evidence="7">
    <location>
        <begin position="1"/>
        <end position="56"/>
    </location>
</feature>